<evidence type="ECO:0000313" key="2">
    <source>
        <dbReference type="Proteomes" id="UP000011668"/>
    </source>
</evidence>
<organism evidence="1 2">
    <name type="scientific">Thanatephorus cucumeris (strain AG1-IA)</name>
    <name type="common">Rice sheath blight fungus</name>
    <name type="synonym">Rhizoctonia solani</name>
    <dbReference type="NCBI Taxonomy" id="983506"/>
    <lineage>
        <taxon>Eukaryota</taxon>
        <taxon>Fungi</taxon>
        <taxon>Dikarya</taxon>
        <taxon>Basidiomycota</taxon>
        <taxon>Agaricomycotina</taxon>
        <taxon>Agaricomycetes</taxon>
        <taxon>Cantharellales</taxon>
        <taxon>Ceratobasidiaceae</taxon>
        <taxon>Rhizoctonia</taxon>
        <taxon>Rhizoctonia solani AG-1</taxon>
    </lineage>
</organism>
<dbReference type="EMBL" id="AFRT01005767">
    <property type="protein sequence ID" value="ELU35660.1"/>
    <property type="molecule type" value="Genomic_DNA"/>
</dbReference>
<accession>L8WCI1</accession>
<dbReference type="AlphaFoldDB" id="L8WCI1"/>
<dbReference type="OrthoDB" id="6275927at2759"/>
<protein>
    <submittedName>
        <fullName evidence="1">TFIIA domain-containing protein</fullName>
    </submittedName>
</protein>
<reference evidence="1 2" key="1">
    <citation type="journal article" date="2013" name="Nat. Commun.">
        <title>The evolution and pathogenic mechanisms of the rice sheath blight pathogen.</title>
        <authorList>
            <person name="Zheng A."/>
            <person name="Lin R."/>
            <person name="Xu L."/>
            <person name="Qin P."/>
            <person name="Tang C."/>
            <person name="Ai P."/>
            <person name="Zhang D."/>
            <person name="Liu Y."/>
            <person name="Sun Z."/>
            <person name="Feng H."/>
            <person name="Wang Y."/>
            <person name="Chen Y."/>
            <person name="Liang X."/>
            <person name="Fu R."/>
            <person name="Li Q."/>
            <person name="Zhang J."/>
            <person name="Yu X."/>
            <person name="Xie Z."/>
            <person name="Ding L."/>
            <person name="Guan P."/>
            <person name="Tang J."/>
            <person name="Liang Y."/>
            <person name="Wang S."/>
            <person name="Deng Q."/>
            <person name="Li S."/>
            <person name="Zhu J."/>
            <person name="Wang L."/>
            <person name="Liu H."/>
            <person name="Li P."/>
        </authorList>
    </citation>
    <scope>NUCLEOTIDE SEQUENCE [LARGE SCALE GENOMIC DNA]</scope>
    <source>
        <strain evidence="2">AG-1 IA</strain>
    </source>
</reference>
<dbReference type="SUPFAM" id="SSF47396">
    <property type="entry name" value="Transcription factor IIA (TFIIA), alpha-helical domain"/>
    <property type="match status" value="1"/>
</dbReference>
<dbReference type="Gene3D" id="1.10.287.100">
    <property type="match status" value="1"/>
</dbReference>
<gene>
    <name evidence="1" type="ORF">AG1IA_10310</name>
</gene>
<evidence type="ECO:0000313" key="1">
    <source>
        <dbReference type="EMBL" id="ELU35660.1"/>
    </source>
</evidence>
<keyword evidence="2" id="KW-1185">Reference proteome</keyword>
<name>L8WCI1_THACA</name>
<comment type="caution">
    <text evidence="1">The sequence shown here is derived from an EMBL/GenBank/DDBJ whole genome shotgun (WGS) entry which is preliminary data.</text>
</comment>
<sequence>MHHTSLEIVSTDIYSHTGSSTLDQFVRYSHIPDPACQQGKIYAQHMFITCQSLISHPTCPRKPHNDAPVHGQPQVYRAIIDEVMANIKSEFEEFGVDEDVMAQLQNVRLFPPK</sequence>
<dbReference type="Proteomes" id="UP000011668">
    <property type="component" value="Unassembled WGS sequence"/>
</dbReference>
<proteinExistence type="predicted"/>
<dbReference type="HOGENOM" id="CLU_2135227_0_0_1"/>